<organism evidence="1 2">
    <name type="scientific">Leptospira stimsonii</name>
    <dbReference type="NCBI Taxonomy" id="2202203"/>
    <lineage>
        <taxon>Bacteria</taxon>
        <taxon>Pseudomonadati</taxon>
        <taxon>Spirochaetota</taxon>
        <taxon>Spirochaetia</taxon>
        <taxon>Leptospirales</taxon>
        <taxon>Leptospiraceae</taxon>
        <taxon>Leptospira</taxon>
    </lineage>
</organism>
<comment type="caution">
    <text evidence="1">The sequence shown here is derived from an EMBL/GenBank/DDBJ whole genome shotgun (WGS) entry which is preliminary data.</text>
</comment>
<accession>A0A8B3CPK1</accession>
<sequence>MFLSIGLRFFGKSSSTPVLSLLGIFGKNFPSFIGPFDFCQGVPTFQALTVKPRKRRSSYFSKLSL</sequence>
<dbReference type="EMBL" id="QHCS01000002">
    <property type="protein sequence ID" value="RHX86120.1"/>
    <property type="molecule type" value="Genomic_DNA"/>
</dbReference>
<name>A0A8B3CPK1_9LEPT</name>
<protein>
    <submittedName>
        <fullName evidence="1">Uncharacterized protein</fullName>
    </submittedName>
</protein>
<gene>
    <name evidence="1" type="ORF">DLM78_09645</name>
</gene>
<dbReference type="Proteomes" id="UP000266669">
    <property type="component" value="Unassembled WGS sequence"/>
</dbReference>
<proteinExistence type="predicted"/>
<evidence type="ECO:0000313" key="1">
    <source>
        <dbReference type="EMBL" id="RHX86120.1"/>
    </source>
</evidence>
<reference evidence="2" key="1">
    <citation type="submission" date="2018-05" db="EMBL/GenBank/DDBJ databases">
        <title>Leptospira yasudae sp. nov. and Leptospira stimsonii sp. nov., two pathogenic species of the genus Leptospira isolated from environmental sources.</title>
        <authorList>
            <person name="Casanovas-Massana A."/>
            <person name="Hamond C."/>
            <person name="Santos L.A."/>
            <person name="Hacker K.P."/>
            <person name="Balassiano I."/>
            <person name="Medeiros M.A."/>
            <person name="Reis M.G."/>
            <person name="Ko A.I."/>
            <person name="Wunder E.A."/>
        </authorList>
    </citation>
    <scope>NUCLEOTIDE SEQUENCE [LARGE SCALE GENOMIC DNA]</scope>
    <source>
        <strain evidence="2">AMB6-RJ</strain>
    </source>
</reference>
<evidence type="ECO:0000313" key="2">
    <source>
        <dbReference type="Proteomes" id="UP000266669"/>
    </source>
</evidence>
<dbReference type="AlphaFoldDB" id="A0A8B3CPK1"/>